<dbReference type="InterPro" id="IPR012318">
    <property type="entry name" value="HTH_CRP"/>
</dbReference>
<reference evidence="6" key="1">
    <citation type="submission" date="2015-11" db="EMBL/GenBank/DDBJ databases">
        <title>Complete genome sequence of a polyethylene-glycol degrader Sphingopyxis macrogoltabida 203N (NBRC 111659).</title>
        <authorList>
            <person name="Yoshiyuki O."/>
            <person name="Shouta N."/>
            <person name="Nagata Y."/>
            <person name="Numata M."/>
            <person name="Tsuchikane K."/>
            <person name="Hosoyama A."/>
            <person name="Yamazoe A."/>
            <person name="Tsuda M."/>
            <person name="Fujita N."/>
            <person name="Kawai F."/>
        </authorList>
    </citation>
    <scope>NUCLEOTIDE SEQUENCE [LARGE SCALE GENOMIC DNA]</scope>
    <source>
        <strain evidence="6">203N</strain>
    </source>
</reference>
<dbReference type="SUPFAM" id="SSF51206">
    <property type="entry name" value="cAMP-binding domain-like"/>
    <property type="match status" value="1"/>
</dbReference>
<dbReference type="Gene3D" id="1.10.10.10">
    <property type="entry name" value="Winged helix-like DNA-binding domain superfamily/Winged helix DNA-binding domain"/>
    <property type="match status" value="1"/>
</dbReference>
<dbReference type="CDD" id="cd00038">
    <property type="entry name" value="CAP_ED"/>
    <property type="match status" value="1"/>
</dbReference>
<proteinExistence type="predicted"/>
<name>A0AAC8YZB7_SPHMC</name>
<dbReference type="InterPro" id="IPR036388">
    <property type="entry name" value="WH-like_DNA-bd_sf"/>
</dbReference>
<sequence>MLTDRFLKDRRGVSLEAGERARLEAAISTTSTVEARKIIARAGEWLDQSTLLVEGIMSRYLDDRDGLRQLVAIHLPGDFVDLHAYPLKHLDHDVGTMTPATIAIVPHVELDAITEEMPELTRKLWFATLLDAAIHRAWLFRLGRLDAIGRVAHFFCETNVRLQSAGLSDGRQFTLGLTQADVAEICGLTTVHVNRVVRHLREEGLCTFRNGKVEILDAAKLARRGQFDPAYLYIDDPASPPLPDQRPRR</sequence>
<evidence type="ECO:0000313" key="5">
    <source>
        <dbReference type="EMBL" id="AMU89005.1"/>
    </source>
</evidence>
<keyword evidence="2" id="KW-0238">DNA-binding</keyword>
<keyword evidence="6" id="KW-1185">Reference proteome</keyword>
<dbReference type="Gene3D" id="2.60.120.10">
    <property type="entry name" value="Jelly Rolls"/>
    <property type="match status" value="1"/>
</dbReference>
<dbReference type="Pfam" id="PF13545">
    <property type="entry name" value="HTH_Crp_2"/>
    <property type="match status" value="1"/>
</dbReference>
<dbReference type="PROSITE" id="PS51063">
    <property type="entry name" value="HTH_CRP_2"/>
    <property type="match status" value="1"/>
</dbReference>
<dbReference type="EMBL" id="CP013344">
    <property type="protein sequence ID" value="AMU89005.1"/>
    <property type="molecule type" value="Genomic_DNA"/>
</dbReference>
<dbReference type="KEGG" id="smaz:LH19_11765"/>
<dbReference type="RefSeq" id="WP_054728034.1">
    <property type="nucleotide sequence ID" value="NZ_CP009429.1"/>
</dbReference>
<accession>A0AAC8YZB7</accession>
<gene>
    <name evidence="5" type="ORF">ATM17_08120</name>
</gene>
<dbReference type="AlphaFoldDB" id="A0AAC8YZB7"/>
<dbReference type="InterPro" id="IPR000595">
    <property type="entry name" value="cNMP-bd_dom"/>
</dbReference>
<evidence type="ECO:0000256" key="3">
    <source>
        <dbReference type="ARBA" id="ARBA00023163"/>
    </source>
</evidence>
<dbReference type="Proteomes" id="UP000076088">
    <property type="component" value="Chromosome"/>
</dbReference>
<reference evidence="5 6" key="2">
    <citation type="journal article" date="2016" name="Genome Announc.">
        <title>Complete Genome Sequence of Sphingopyxis macrogoltabida Strain 203N (NBRC 111659), a Polyethylene Glycol Degrader.</title>
        <authorList>
            <person name="Ohtsubo Y."/>
            <person name="Nonoyama S."/>
            <person name="Nagata Y."/>
            <person name="Numata M."/>
            <person name="Tsuchikane K."/>
            <person name="Hosoyama A."/>
            <person name="Yamazoe A."/>
            <person name="Tsuda M."/>
            <person name="Fujita N."/>
            <person name="Kawai F."/>
        </authorList>
    </citation>
    <scope>NUCLEOTIDE SEQUENCE [LARGE SCALE GENOMIC DNA]</scope>
    <source>
        <strain evidence="5 6">203N</strain>
    </source>
</reference>
<feature type="domain" description="HTH crp-type" evidence="4">
    <location>
        <begin position="145"/>
        <end position="219"/>
    </location>
</feature>
<organism evidence="5 6">
    <name type="scientific">Sphingopyxis macrogoltabida</name>
    <name type="common">Sphingomonas macrogoltabidus</name>
    <dbReference type="NCBI Taxonomy" id="33050"/>
    <lineage>
        <taxon>Bacteria</taxon>
        <taxon>Pseudomonadati</taxon>
        <taxon>Pseudomonadota</taxon>
        <taxon>Alphaproteobacteria</taxon>
        <taxon>Sphingomonadales</taxon>
        <taxon>Sphingomonadaceae</taxon>
        <taxon>Sphingopyxis</taxon>
    </lineage>
</organism>
<keyword evidence="1" id="KW-0805">Transcription regulation</keyword>
<keyword evidence="3" id="KW-0804">Transcription</keyword>
<dbReference type="GO" id="GO:0006355">
    <property type="term" value="P:regulation of DNA-templated transcription"/>
    <property type="evidence" value="ECO:0007669"/>
    <property type="project" value="InterPro"/>
</dbReference>
<evidence type="ECO:0000259" key="4">
    <source>
        <dbReference type="PROSITE" id="PS51063"/>
    </source>
</evidence>
<evidence type="ECO:0000313" key="6">
    <source>
        <dbReference type="Proteomes" id="UP000076088"/>
    </source>
</evidence>
<dbReference type="InterPro" id="IPR036390">
    <property type="entry name" value="WH_DNA-bd_sf"/>
</dbReference>
<evidence type="ECO:0000256" key="1">
    <source>
        <dbReference type="ARBA" id="ARBA00023015"/>
    </source>
</evidence>
<evidence type="ECO:0000256" key="2">
    <source>
        <dbReference type="ARBA" id="ARBA00023125"/>
    </source>
</evidence>
<dbReference type="InterPro" id="IPR018490">
    <property type="entry name" value="cNMP-bd_dom_sf"/>
</dbReference>
<dbReference type="SMART" id="SM00419">
    <property type="entry name" value="HTH_CRP"/>
    <property type="match status" value="1"/>
</dbReference>
<protein>
    <submittedName>
        <fullName evidence="5">Crp/Fnr family transcriptional regulator</fullName>
    </submittedName>
</protein>
<dbReference type="SUPFAM" id="SSF46785">
    <property type="entry name" value="Winged helix' DNA-binding domain"/>
    <property type="match status" value="1"/>
</dbReference>
<dbReference type="GO" id="GO:0003677">
    <property type="term" value="F:DNA binding"/>
    <property type="evidence" value="ECO:0007669"/>
    <property type="project" value="UniProtKB-KW"/>
</dbReference>
<dbReference type="InterPro" id="IPR014710">
    <property type="entry name" value="RmlC-like_jellyroll"/>
</dbReference>